<protein>
    <submittedName>
        <fullName evidence="5">Penicillinase repressor</fullName>
    </submittedName>
</protein>
<evidence type="ECO:0000313" key="5">
    <source>
        <dbReference type="EMBL" id="SFQ35857.1"/>
    </source>
</evidence>
<gene>
    <name evidence="5" type="ORF">SAMN05444406_13113</name>
</gene>
<keyword evidence="3" id="KW-0238">DNA-binding</keyword>
<keyword evidence="4" id="KW-0804">Transcription</keyword>
<evidence type="ECO:0000313" key="6">
    <source>
        <dbReference type="Proteomes" id="UP000198577"/>
    </source>
</evidence>
<dbReference type="GO" id="GO:0003677">
    <property type="term" value="F:DNA binding"/>
    <property type="evidence" value="ECO:0007669"/>
    <property type="project" value="UniProtKB-KW"/>
</dbReference>
<dbReference type="OrthoDB" id="1849040at2"/>
<dbReference type="InterPro" id="IPR036390">
    <property type="entry name" value="WH_DNA-bd_sf"/>
</dbReference>
<evidence type="ECO:0000256" key="1">
    <source>
        <dbReference type="ARBA" id="ARBA00011046"/>
    </source>
</evidence>
<dbReference type="Pfam" id="PF03965">
    <property type="entry name" value="Penicillinase_R"/>
    <property type="match status" value="1"/>
</dbReference>
<dbReference type="Gene3D" id="1.10.10.10">
    <property type="entry name" value="Winged helix-like DNA-binding domain superfamily/Winged helix DNA-binding domain"/>
    <property type="match status" value="1"/>
</dbReference>
<dbReference type="InterPro" id="IPR036388">
    <property type="entry name" value="WH-like_DNA-bd_sf"/>
</dbReference>
<dbReference type="SUPFAM" id="SSF46785">
    <property type="entry name" value="Winged helix' DNA-binding domain"/>
    <property type="match status" value="1"/>
</dbReference>
<evidence type="ECO:0000256" key="2">
    <source>
        <dbReference type="ARBA" id="ARBA00023015"/>
    </source>
</evidence>
<organism evidence="5 6">
    <name type="scientific">Caldicoprobacter faecalis</name>
    <dbReference type="NCBI Taxonomy" id="937334"/>
    <lineage>
        <taxon>Bacteria</taxon>
        <taxon>Bacillati</taxon>
        <taxon>Bacillota</taxon>
        <taxon>Clostridia</taxon>
        <taxon>Caldicoprobacterales</taxon>
        <taxon>Caldicoprobacteraceae</taxon>
        <taxon>Caldicoprobacter</taxon>
    </lineage>
</organism>
<accession>A0A1I5XVT9</accession>
<evidence type="ECO:0000256" key="4">
    <source>
        <dbReference type="ARBA" id="ARBA00023163"/>
    </source>
</evidence>
<comment type="similarity">
    <text evidence="1">Belongs to the BlaI transcriptional regulatory family.</text>
</comment>
<reference evidence="5 6" key="1">
    <citation type="submission" date="2016-10" db="EMBL/GenBank/DDBJ databases">
        <authorList>
            <person name="de Groot N.N."/>
        </authorList>
    </citation>
    <scope>NUCLEOTIDE SEQUENCE [LARGE SCALE GENOMIC DNA]</scope>
    <source>
        <strain evidence="5 6">DSM 20678</strain>
    </source>
</reference>
<keyword evidence="6" id="KW-1185">Reference proteome</keyword>
<dbReference type="AlphaFoldDB" id="A0A1I5XVT9"/>
<proteinExistence type="inferred from homology"/>
<dbReference type="InterPro" id="IPR005650">
    <property type="entry name" value="BlaI_family"/>
</dbReference>
<dbReference type="EMBL" id="FOXR01000031">
    <property type="protein sequence ID" value="SFQ35857.1"/>
    <property type="molecule type" value="Genomic_DNA"/>
</dbReference>
<sequence length="59" mass="6914">MDIKLFDSELKVMEVLWQYGDTPAKRIAEIINKQVRWKKSAIDTCNPINSWNIIICVHP</sequence>
<name>A0A1I5XVT9_9FIRM</name>
<dbReference type="RefSeq" id="WP_092282667.1">
    <property type="nucleotide sequence ID" value="NZ_FOXR01000031.1"/>
</dbReference>
<dbReference type="STRING" id="937334.SAMN05444406_13113"/>
<dbReference type="Proteomes" id="UP000198577">
    <property type="component" value="Unassembled WGS sequence"/>
</dbReference>
<dbReference type="GO" id="GO:0045892">
    <property type="term" value="P:negative regulation of DNA-templated transcription"/>
    <property type="evidence" value="ECO:0007669"/>
    <property type="project" value="InterPro"/>
</dbReference>
<keyword evidence="2" id="KW-0805">Transcription regulation</keyword>
<evidence type="ECO:0000256" key="3">
    <source>
        <dbReference type="ARBA" id="ARBA00023125"/>
    </source>
</evidence>